<comment type="caution">
    <text evidence="9">The sequence shown here is derived from an EMBL/GenBank/DDBJ whole genome shotgun (WGS) entry which is preliminary data.</text>
</comment>
<evidence type="ECO:0000256" key="3">
    <source>
        <dbReference type="ARBA" id="ARBA00022801"/>
    </source>
</evidence>
<dbReference type="EMBL" id="JARGDH010000004">
    <property type="protein sequence ID" value="KAL0269514.1"/>
    <property type="molecule type" value="Genomic_DNA"/>
</dbReference>
<dbReference type="Pfam" id="PF21646">
    <property type="entry name" value="ACTMAP-like_C"/>
    <property type="match status" value="1"/>
</dbReference>
<protein>
    <recommendedName>
        <fullName evidence="5">Actin maturation protease</fullName>
    </recommendedName>
    <alternativeName>
        <fullName evidence="6">Actin aminopeptidase ACTMAP</fullName>
    </alternativeName>
</protein>
<evidence type="ECO:0000256" key="6">
    <source>
        <dbReference type="ARBA" id="ARBA00034908"/>
    </source>
</evidence>
<dbReference type="PANTHER" id="PTHR28631:SF1">
    <property type="entry name" value="ACTIN MATURATION PROTEASE"/>
    <property type="match status" value="1"/>
</dbReference>
<comment type="catalytic activity">
    <reaction evidence="7">
        <text>N-terminal N(alpha)-acetyl-L-cysteinyl-L-aspartyl-[protein] + H2O = N-terminal L-aspartyl-[protein] + N-acetyl-L-cysteine</text>
        <dbReference type="Rhea" id="RHEA:74579"/>
        <dbReference type="Rhea" id="RHEA-COMP:12669"/>
        <dbReference type="Rhea" id="RHEA-COMP:18395"/>
        <dbReference type="ChEBI" id="CHEBI:15377"/>
        <dbReference type="ChEBI" id="CHEBI:64720"/>
        <dbReference type="ChEBI" id="CHEBI:78236"/>
        <dbReference type="ChEBI" id="CHEBI:193599"/>
    </reaction>
    <physiologicalReaction direction="left-to-right" evidence="7">
        <dbReference type="Rhea" id="RHEA:74580"/>
    </physiologicalReaction>
</comment>
<feature type="compositionally biased region" description="Pro residues" evidence="8">
    <location>
        <begin position="12"/>
        <end position="22"/>
    </location>
</feature>
<accession>A0AAW2HID0</accession>
<evidence type="ECO:0000256" key="7">
    <source>
        <dbReference type="ARBA" id="ARBA00049041"/>
    </source>
</evidence>
<organism evidence="9">
    <name type="scientific">Menopon gallinae</name>
    <name type="common">poultry shaft louse</name>
    <dbReference type="NCBI Taxonomy" id="328185"/>
    <lineage>
        <taxon>Eukaryota</taxon>
        <taxon>Metazoa</taxon>
        <taxon>Ecdysozoa</taxon>
        <taxon>Arthropoda</taxon>
        <taxon>Hexapoda</taxon>
        <taxon>Insecta</taxon>
        <taxon>Pterygota</taxon>
        <taxon>Neoptera</taxon>
        <taxon>Paraneoptera</taxon>
        <taxon>Psocodea</taxon>
        <taxon>Troctomorpha</taxon>
        <taxon>Phthiraptera</taxon>
        <taxon>Amblycera</taxon>
        <taxon>Menoponidae</taxon>
        <taxon>Menopon</taxon>
    </lineage>
</organism>
<evidence type="ECO:0000256" key="2">
    <source>
        <dbReference type="ARBA" id="ARBA00022670"/>
    </source>
</evidence>
<evidence type="ECO:0000256" key="8">
    <source>
        <dbReference type="SAM" id="MobiDB-lite"/>
    </source>
</evidence>
<evidence type="ECO:0000313" key="9">
    <source>
        <dbReference type="EMBL" id="KAL0269514.1"/>
    </source>
</evidence>
<evidence type="ECO:0000256" key="5">
    <source>
        <dbReference type="ARBA" id="ARBA00034848"/>
    </source>
</evidence>
<keyword evidence="3" id="KW-0378">Hydrolase</keyword>
<name>A0AAW2HID0_9NEOP</name>
<feature type="region of interest" description="Disordered" evidence="8">
    <location>
        <begin position="1"/>
        <end position="22"/>
    </location>
</feature>
<dbReference type="AlphaFoldDB" id="A0AAW2HID0"/>
<dbReference type="GO" id="GO:0004177">
    <property type="term" value="F:aminopeptidase activity"/>
    <property type="evidence" value="ECO:0007669"/>
    <property type="project" value="UniProtKB-KW"/>
</dbReference>
<keyword evidence="1" id="KW-0031">Aminopeptidase</keyword>
<reference evidence="9" key="1">
    <citation type="journal article" date="2024" name="Gigascience">
        <title>Chromosome-level genome of the poultry shaft louse Menopon gallinae provides insight into the host-switching and adaptive evolution of parasitic lice.</title>
        <authorList>
            <person name="Xu Y."/>
            <person name="Ma L."/>
            <person name="Liu S."/>
            <person name="Liang Y."/>
            <person name="Liu Q."/>
            <person name="He Z."/>
            <person name="Tian L."/>
            <person name="Duan Y."/>
            <person name="Cai W."/>
            <person name="Li H."/>
            <person name="Song F."/>
        </authorList>
    </citation>
    <scope>NUCLEOTIDE SEQUENCE</scope>
    <source>
        <strain evidence="9">Cailab_2023a</strain>
    </source>
</reference>
<dbReference type="InterPro" id="IPR040043">
    <property type="entry name" value="ACTMAP"/>
</dbReference>
<dbReference type="PANTHER" id="PTHR28631">
    <property type="entry name" value="UPF0692 PROTEIN C19ORF54"/>
    <property type="match status" value="1"/>
</dbReference>
<dbReference type="GO" id="GO:0006508">
    <property type="term" value="P:proteolysis"/>
    <property type="evidence" value="ECO:0007669"/>
    <property type="project" value="UniProtKB-KW"/>
</dbReference>
<evidence type="ECO:0000256" key="4">
    <source>
        <dbReference type="ARBA" id="ARBA00034725"/>
    </source>
</evidence>
<gene>
    <name evidence="9" type="ORF">PYX00_007219</name>
</gene>
<evidence type="ECO:0000256" key="1">
    <source>
        <dbReference type="ARBA" id="ARBA00022438"/>
    </source>
</evidence>
<comment type="similarity">
    <text evidence="4">Belongs to the ACTMAP family.</text>
</comment>
<proteinExistence type="inferred from homology"/>
<sequence>MDRDKSSGDFPACPPPPPPLPPRLLAGKGIPAVSSCGDFREDDVASLDKAIGRVTDVNLAFRRKPFFSRYTDLRSQLQEGPKCGLVALSIATSKTNFFKSADELFEEALAHGYTTQGEMYSCRNMARLIQKTTEFSTFIIEGGITSHLDCILSCLTNKGFMLVPYDADRNHAPCCKKGHSAHWAVISGVVVFARSEEPGDVRSVHVGGYPACRCSEDGFFAAAETDRPPRIVRDGPRTYLCAEEGDAAAAAEGEIYLAGKQGKSRHLALWSLRELAESNANLTELSEQQKTKNFAVPDGGVAAGLRNQAILLNLR</sequence>
<keyword evidence="2" id="KW-0645">Protease</keyword>